<reference evidence="1" key="2">
    <citation type="submission" date="2013-11" db="EMBL/GenBank/DDBJ databases">
        <title>Draft genome sequence of Bacteroides uniformis (ATCC 8492).</title>
        <authorList>
            <person name="Sudarsanam P."/>
            <person name="Ley R."/>
            <person name="Guruge J."/>
            <person name="Turnbaugh P.J."/>
            <person name="Mahowald M."/>
            <person name="Liep D."/>
            <person name="Gordon J."/>
        </authorList>
    </citation>
    <scope>NUCLEOTIDE SEQUENCE</scope>
    <source>
        <strain evidence="1">ATCC 8492</strain>
    </source>
</reference>
<dbReference type="AlphaFoldDB" id="A0ABC9NH26"/>
<sequence length="38" mass="4521">MNLEFNTLLNSVISAHLFLIRLLAKREMMFSFFISNRC</sequence>
<dbReference type="EMBL" id="AAYH02000032">
    <property type="protein sequence ID" value="EDO56017.1"/>
    <property type="molecule type" value="Genomic_DNA"/>
</dbReference>
<evidence type="ECO:0000313" key="1">
    <source>
        <dbReference type="EMBL" id="EDO56017.1"/>
    </source>
</evidence>
<keyword evidence="2" id="KW-1185">Reference proteome</keyword>
<accession>A0ABC9NH26</accession>
<gene>
    <name evidence="1" type="ORF">BACUNI_00304</name>
</gene>
<proteinExistence type="predicted"/>
<organism evidence="1 2">
    <name type="scientific">Bacteroides uniformis (strain ATCC 8492 / DSM 6597 / CCUG 4942 / CIP 103695 / JCM 5828 / KCTC 5204 / NCTC 13054 / VPI 0061)</name>
    <dbReference type="NCBI Taxonomy" id="411479"/>
    <lineage>
        <taxon>Bacteria</taxon>
        <taxon>Pseudomonadati</taxon>
        <taxon>Bacteroidota</taxon>
        <taxon>Bacteroidia</taxon>
        <taxon>Bacteroidales</taxon>
        <taxon>Bacteroidaceae</taxon>
        <taxon>Bacteroides</taxon>
    </lineage>
</organism>
<name>A0ABC9NH26_BACUC</name>
<dbReference type="Proteomes" id="UP000004110">
    <property type="component" value="Unassembled WGS sequence"/>
</dbReference>
<evidence type="ECO:0000313" key="2">
    <source>
        <dbReference type="Proteomes" id="UP000004110"/>
    </source>
</evidence>
<comment type="caution">
    <text evidence="1">The sequence shown here is derived from an EMBL/GenBank/DDBJ whole genome shotgun (WGS) entry which is preliminary data.</text>
</comment>
<evidence type="ECO:0008006" key="3">
    <source>
        <dbReference type="Google" id="ProtNLM"/>
    </source>
</evidence>
<reference evidence="1" key="1">
    <citation type="submission" date="2007-06" db="EMBL/GenBank/DDBJ databases">
        <authorList>
            <person name="Fulton L."/>
            <person name="Clifton S."/>
            <person name="Fulton B."/>
            <person name="Xu J."/>
            <person name="Minx P."/>
            <person name="Pepin K.H."/>
            <person name="Johnson M."/>
            <person name="Thiruvilangam P."/>
            <person name="Bhonagiri V."/>
            <person name="Nash W.E."/>
            <person name="Mardis E.R."/>
            <person name="Wilson R.K."/>
        </authorList>
    </citation>
    <scope>NUCLEOTIDE SEQUENCE [LARGE SCALE GENOMIC DNA]</scope>
    <source>
        <strain evidence="1">ATCC 8492</strain>
    </source>
</reference>
<protein>
    <recommendedName>
        <fullName evidence="3">Transcriptional regulator</fullName>
    </recommendedName>
</protein>